<evidence type="ECO:0000313" key="5">
    <source>
        <dbReference type="EMBL" id="KUF14880.1"/>
    </source>
</evidence>
<dbReference type="PRINTS" id="PR00038">
    <property type="entry name" value="HTHLUXR"/>
</dbReference>
<dbReference type="InterPro" id="IPR000792">
    <property type="entry name" value="Tscrpt_reg_LuxR_C"/>
</dbReference>
<protein>
    <recommendedName>
        <fullName evidence="4">HTH luxR-type domain-containing protein</fullName>
    </recommendedName>
</protein>
<dbReference type="CDD" id="cd06170">
    <property type="entry name" value="LuxR_C_like"/>
    <property type="match status" value="1"/>
</dbReference>
<dbReference type="Pfam" id="PF00196">
    <property type="entry name" value="GerE"/>
    <property type="match status" value="1"/>
</dbReference>
<dbReference type="OrthoDB" id="9815744at2"/>
<dbReference type="PROSITE" id="PS00622">
    <property type="entry name" value="HTH_LUXR_1"/>
    <property type="match status" value="1"/>
</dbReference>
<dbReference type="InterPro" id="IPR036388">
    <property type="entry name" value="WH-like_DNA-bd_sf"/>
</dbReference>
<feature type="domain" description="HTH luxR-type" evidence="4">
    <location>
        <begin position="280"/>
        <end position="343"/>
    </location>
</feature>
<dbReference type="Proteomes" id="UP000054804">
    <property type="component" value="Unassembled WGS sequence"/>
</dbReference>
<evidence type="ECO:0000259" key="4">
    <source>
        <dbReference type="PROSITE" id="PS50043"/>
    </source>
</evidence>
<dbReference type="STRING" id="1765722.AT728_37005"/>
<dbReference type="PANTHER" id="PTHR44688">
    <property type="entry name" value="DNA-BINDING TRANSCRIPTIONAL ACTIVATOR DEVR_DOSR"/>
    <property type="match status" value="1"/>
</dbReference>
<evidence type="ECO:0000256" key="2">
    <source>
        <dbReference type="ARBA" id="ARBA00023125"/>
    </source>
</evidence>
<dbReference type="GO" id="GO:0003677">
    <property type="term" value="F:DNA binding"/>
    <property type="evidence" value="ECO:0007669"/>
    <property type="project" value="UniProtKB-KW"/>
</dbReference>
<dbReference type="GO" id="GO:0006355">
    <property type="term" value="P:regulation of DNA-templated transcription"/>
    <property type="evidence" value="ECO:0007669"/>
    <property type="project" value="InterPro"/>
</dbReference>
<evidence type="ECO:0000256" key="1">
    <source>
        <dbReference type="ARBA" id="ARBA00023015"/>
    </source>
</evidence>
<dbReference type="Gene3D" id="1.10.10.10">
    <property type="entry name" value="Winged helix-like DNA-binding domain superfamily/Winged helix DNA-binding domain"/>
    <property type="match status" value="1"/>
</dbReference>
<evidence type="ECO:0000256" key="3">
    <source>
        <dbReference type="ARBA" id="ARBA00023163"/>
    </source>
</evidence>
<keyword evidence="1" id="KW-0805">Transcription regulation</keyword>
<dbReference type="RefSeq" id="WP_058850913.1">
    <property type="nucleotide sequence ID" value="NZ_LOCL01000051.1"/>
</dbReference>
<gene>
    <name evidence="5" type="ORF">AT728_37005</name>
</gene>
<dbReference type="SUPFAM" id="SSF55781">
    <property type="entry name" value="GAF domain-like"/>
    <property type="match status" value="1"/>
</dbReference>
<dbReference type="PANTHER" id="PTHR44688:SF16">
    <property type="entry name" value="DNA-BINDING TRANSCRIPTIONAL ACTIVATOR DEVR_DOSR"/>
    <property type="match status" value="1"/>
</dbReference>
<dbReference type="SMART" id="SM00421">
    <property type="entry name" value="HTH_LUXR"/>
    <property type="match status" value="1"/>
</dbReference>
<evidence type="ECO:0000313" key="6">
    <source>
        <dbReference type="Proteomes" id="UP000054804"/>
    </source>
</evidence>
<accession>A0A0W7WWE9</accession>
<keyword evidence="3" id="KW-0804">Transcription</keyword>
<dbReference type="InterPro" id="IPR016032">
    <property type="entry name" value="Sig_transdc_resp-reg_C-effctor"/>
</dbReference>
<organism evidence="5 6">
    <name type="scientific">Streptomyces silvensis</name>
    <dbReference type="NCBI Taxonomy" id="1765722"/>
    <lineage>
        <taxon>Bacteria</taxon>
        <taxon>Bacillati</taxon>
        <taxon>Actinomycetota</taxon>
        <taxon>Actinomycetes</taxon>
        <taxon>Kitasatosporales</taxon>
        <taxon>Streptomycetaceae</taxon>
        <taxon>Streptomyces</taxon>
    </lineage>
</organism>
<dbReference type="PROSITE" id="PS50043">
    <property type="entry name" value="HTH_LUXR_2"/>
    <property type="match status" value="1"/>
</dbReference>
<comment type="caution">
    <text evidence="5">The sequence shown here is derived from an EMBL/GenBank/DDBJ whole genome shotgun (WGS) entry which is preliminary data.</text>
</comment>
<name>A0A0W7WWE9_9ACTN</name>
<keyword evidence="6" id="KW-1185">Reference proteome</keyword>
<dbReference type="AlphaFoldDB" id="A0A0W7WWE9"/>
<dbReference type="EMBL" id="LOCL01000051">
    <property type="protein sequence ID" value="KUF14880.1"/>
    <property type="molecule type" value="Genomic_DNA"/>
</dbReference>
<dbReference type="SUPFAM" id="SSF46894">
    <property type="entry name" value="C-terminal effector domain of the bipartite response regulators"/>
    <property type="match status" value="1"/>
</dbReference>
<sequence length="343" mass="37091">MAFGVERAVGGIAAAAGEAADVHELGHGLSRALGRLIPHDGFMLSGLDPLSQVSCFLSGEHTYSYPSLRHVLLGEFAASDRHPFKELWYGAAQVGVLGSGVREERRSLRLHEVMVPQGFGSEMRLALVGGGPLWGTLALVRERGRACFTAAEAVHAQCLVTPLARALRRFVARGTPRPLRSVRPPAVIVVDGADRIRAATPDSSYWLRACLPGFLGSDDVLPVAYWHSTFMARSRRGPVVNRVPHPDGWIETRAQLLAGTDTGEVALTIQPATTRTLLPALTAWYGVTPREAAVLHQAVEGLPAKQIARRLDVSPHTVNDHLKALYRKFGVSARQELLATLAH</sequence>
<proteinExistence type="predicted"/>
<keyword evidence="2" id="KW-0238">DNA-binding</keyword>
<reference evidence="5 6" key="1">
    <citation type="submission" date="2015-12" db="EMBL/GenBank/DDBJ databases">
        <title>Draft genome sequence of Streptomyces silvensis ATCC 53525, a producer of novel hormone antagonists.</title>
        <authorList>
            <person name="Johnston C.W."/>
            <person name="Li Y."/>
            <person name="Magarvey N.A."/>
        </authorList>
    </citation>
    <scope>NUCLEOTIDE SEQUENCE [LARGE SCALE GENOMIC DNA]</scope>
    <source>
        <strain evidence="5 6">ATCC 53525</strain>
    </source>
</reference>